<evidence type="ECO:0000313" key="3">
    <source>
        <dbReference type="Proteomes" id="UP000324209"/>
    </source>
</evidence>
<keyword evidence="3" id="KW-1185">Reference proteome</keyword>
<proteinExistence type="inferred from homology"/>
<reference evidence="2 3" key="1">
    <citation type="submission" date="2019-02" db="EMBL/GenBank/DDBJ databases">
        <title>Complete Genome Sequence and Methylome Analysis of free living Spirochaetas.</title>
        <authorList>
            <person name="Fomenkov A."/>
            <person name="Dubinina G."/>
            <person name="Leshcheva N."/>
            <person name="Mikheeva N."/>
            <person name="Grabovich M."/>
            <person name="Vincze T."/>
            <person name="Roberts R.J."/>
        </authorList>
    </citation>
    <scope>NUCLEOTIDE SEQUENCE [LARGE SCALE GENOMIC DNA]</scope>
    <source>
        <strain evidence="2 3">K2</strain>
    </source>
</reference>
<dbReference type="Gene3D" id="1.10.10.10">
    <property type="entry name" value="Winged helix-like DNA-binding domain superfamily/Winged helix DNA-binding domain"/>
    <property type="match status" value="1"/>
</dbReference>
<dbReference type="PANTHER" id="PTHR18964:SF149">
    <property type="entry name" value="BIFUNCTIONAL UDP-N-ACETYLGLUCOSAMINE 2-EPIMERASE_N-ACETYLMANNOSAMINE KINASE"/>
    <property type="match status" value="1"/>
</dbReference>
<dbReference type="EMBL" id="CP036150">
    <property type="protein sequence ID" value="QEN08341.1"/>
    <property type="molecule type" value="Genomic_DNA"/>
</dbReference>
<evidence type="ECO:0000256" key="1">
    <source>
        <dbReference type="ARBA" id="ARBA00006479"/>
    </source>
</evidence>
<dbReference type="KEGG" id="ock:EXM22_10200"/>
<dbReference type="Gene3D" id="3.30.420.40">
    <property type="match status" value="2"/>
</dbReference>
<evidence type="ECO:0000313" key="2">
    <source>
        <dbReference type="EMBL" id="QEN08341.1"/>
    </source>
</evidence>
<comment type="similarity">
    <text evidence="1">Belongs to the ROK (NagC/XylR) family.</text>
</comment>
<dbReference type="InterPro" id="IPR043129">
    <property type="entry name" value="ATPase_NBD"/>
</dbReference>
<dbReference type="Proteomes" id="UP000324209">
    <property type="component" value="Chromosome"/>
</dbReference>
<dbReference type="PANTHER" id="PTHR18964">
    <property type="entry name" value="ROK (REPRESSOR, ORF, KINASE) FAMILY"/>
    <property type="match status" value="1"/>
</dbReference>
<dbReference type="SUPFAM" id="SSF53067">
    <property type="entry name" value="Actin-like ATPase domain"/>
    <property type="match status" value="1"/>
</dbReference>
<dbReference type="AlphaFoldDB" id="A0A5C1QL50"/>
<accession>A0A5C1QL50</accession>
<dbReference type="OrthoDB" id="369851at2"/>
<name>A0A5C1QL50_9SPIO</name>
<dbReference type="InterPro" id="IPR036390">
    <property type="entry name" value="WH_DNA-bd_sf"/>
</dbReference>
<dbReference type="SUPFAM" id="SSF46785">
    <property type="entry name" value="Winged helix' DNA-binding domain"/>
    <property type="match status" value="1"/>
</dbReference>
<organism evidence="2 3">
    <name type="scientific">Oceanispirochaeta crateris</name>
    <dbReference type="NCBI Taxonomy" id="2518645"/>
    <lineage>
        <taxon>Bacteria</taxon>
        <taxon>Pseudomonadati</taxon>
        <taxon>Spirochaetota</taxon>
        <taxon>Spirochaetia</taxon>
        <taxon>Spirochaetales</taxon>
        <taxon>Spirochaetaceae</taxon>
        <taxon>Oceanispirochaeta</taxon>
    </lineage>
</organism>
<protein>
    <submittedName>
        <fullName evidence="2">ROK family protein</fullName>
    </submittedName>
</protein>
<dbReference type="InterPro" id="IPR000600">
    <property type="entry name" value="ROK"/>
</dbReference>
<dbReference type="Pfam" id="PF00480">
    <property type="entry name" value="ROK"/>
    <property type="match status" value="1"/>
</dbReference>
<dbReference type="RefSeq" id="WP_149486421.1">
    <property type="nucleotide sequence ID" value="NZ_CP036150.1"/>
</dbReference>
<dbReference type="InterPro" id="IPR036388">
    <property type="entry name" value="WH-like_DNA-bd_sf"/>
</dbReference>
<gene>
    <name evidence="2" type="ORF">EXM22_10200</name>
</gene>
<sequence length="398" mass="43973">MRMTWSQGKMATQNQINNINMSRILRFLWMNRGSSRALMCRELGLNKSTVTKNVQILLDKGIAEEIEEGESSPLGGRPPVALGIRQDFCYVLGIEFQTEYYHGVISNAWGQVVFTQSGKLADSDSSLLEYFLCVLDELKPALAEYKVAGIALGLPGVVDTKEGTVCYSMAFGIDSPLPFVEAASRAAGIPVLIENDANCCCWGDLADQKASREENSLFLLTEFRDVDVRSPGLQSLAVGVGLVLRGQVHTGRDYSAGEYTSVFKNRDGSGQFSIEPSELSNLWSNPVQLRLIVQEISRTISFLVNILNLTRVVVGGVLCDTDSLVKEALRTCINESWPYSNQVECQIEFSDLGESTVAHGATAFFLEQLFGLPDLEERTERGWQFILSHPFLIRKGSD</sequence>
<dbReference type="CDD" id="cd23763">
    <property type="entry name" value="ASKHA_ATPase_ROK"/>
    <property type="match status" value="1"/>
</dbReference>